<organism evidence="1 2">
    <name type="scientific">Symbiodinium pilosum</name>
    <name type="common">Dinoflagellate</name>
    <dbReference type="NCBI Taxonomy" id="2952"/>
    <lineage>
        <taxon>Eukaryota</taxon>
        <taxon>Sar</taxon>
        <taxon>Alveolata</taxon>
        <taxon>Dinophyceae</taxon>
        <taxon>Suessiales</taxon>
        <taxon>Symbiodiniaceae</taxon>
        <taxon>Symbiodinium</taxon>
    </lineage>
</organism>
<accession>A0A812TUG8</accession>
<protein>
    <submittedName>
        <fullName evidence="1">Uncharacterized protein</fullName>
    </submittedName>
</protein>
<dbReference type="AlphaFoldDB" id="A0A812TUG8"/>
<dbReference type="Gene3D" id="3.40.50.150">
    <property type="entry name" value="Vaccinia Virus protein VP39"/>
    <property type="match status" value="1"/>
</dbReference>
<comment type="caution">
    <text evidence="1">The sequence shown here is derived from an EMBL/GenBank/DDBJ whole genome shotgun (WGS) entry which is preliminary data.</text>
</comment>
<evidence type="ECO:0000313" key="2">
    <source>
        <dbReference type="Proteomes" id="UP000649617"/>
    </source>
</evidence>
<keyword evidence="2" id="KW-1185">Reference proteome</keyword>
<sequence length="946" mass="105683">MLRLAEDHMKKEGMSAAMDSKCLLRWGSAFDGLNAPSHVFKAFGIASTQIFGAEIAKAPRVLSFRNTPPEHLFEDARALARKNSEFFCVRHWQKCVCETTENKRPHIFIGGFVQSAKRFEQDPLTPTSSSMSTFSMAVDAIRFFKPDYFILENVEGCRLTRTSAKKGDADLEGDKHCKTPLQKYHQVLSAELGEYSVVDLSICSAPLPEIRSRVWILGSRKKSFPASAWKSVVMSLEANAKEMLPHHFLHLEACRSPNQRAPKAAKASGRAQADWEVGAECHMAFCKALKQAFEQGRLGKDKPTPKPIQERASAKAKCRLTPRQMAAVDVYEQILEIEKGKYETKASAQLADISQLYNYDTGSVEPPEKHLALLGYSQLEGLEMVSEKELYDMCGNGMALTAVAKVMFVEGVHNAIAEEMQALALLDAEPWAGLGALDATEFEKNMKSVRVATVGGVPHRGHFQILGQETLLHAYKYVLSEMKKQGTLNSDFLQRLSCVRCKFFLLEDDKAFEQKKWELDEGQGVMADERTLIGFNLVLGIARIRDSLSGPGVEASPQEVSAWLKTAKVKDMSAKVVGVYLRIRTRFPPEADSLLVWVLHEFVYRATVLNLKVDASMKRHELIPFIGRSLAKRRIVAYFVARFKPADKDGAQYTAGRSPAQAPHLGWLKELPDFMQEIVEFLAAVLSGAQKYDQAIDKQVAENFLVPAERLLADKETFPIDVEMLENDVAIWLKPPAPPASAKAEEVVKEVNPEETTKESAPEETAVPDPLVEAEAVTDHTPGRSEEFPLLFLSRCQQDMLDRLQQDDWDKAFMQACTSAKTANIITGNLDMDTAAERLPILHVVDCKTMSVSDSETAIRYPFRYGPALDTTKLKLTLASIFGSDAASPSPFRSTDACLIFDGRSRKYDKEVIKQLNAHLKFVAKEDLPARKYEVFRIHYHNRSST</sequence>
<name>A0A812TUG8_SYMPI</name>
<dbReference type="SUPFAM" id="SSF53335">
    <property type="entry name" value="S-adenosyl-L-methionine-dependent methyltransferases"/>
    <property type="match status" value="1"/>
</dbReference>
<dbReference type="EMBL" id="CAJNIZ010033201">
    <property type="protein sequence ID" value="CAE7543023.1"/>
    <property type="molecule type" value="Genomic_DNA"/>
</dbReference>
<reference evidence="1" key="1">
    <citation type="submission" date="2021-02" db="EMBL/GenBank/DDBJ databases">
        <authorList>
            <person name="Dougan E. K."/>
            <person name="Rhodes N."/>
            <person name="Thang M."/>
            <person name="Chan C."/>
        </authorList>
    </citation>
    <scope>NUCLEOTIDE SEQUENCE</scope>
</reference>
<dbReference type="InterPro" id="IPR029063">
    <property type="entry name" value="SAM-dependent_MTases_sf"/>
</dbReference>
<dbReference type="Proteomes" id="UP000649617">
    <property type="component" value="Unassembled WGS sequence"/>
</dbReference>
<gene>
    <name evidence="1" type="ORF">SPIL2461_LOCUS14378</name>
</gene>
<dbReference type="OrthoDB" id="412077at2759"/>
<evidence type="ECO:0000313" key="1">
    <source>
        <dbReference type="EMBL" id="CAE7543023.1"/>
    </source>
</evidence>
<proteinExistence type="predicted"/>